<feature type="compositionally biased region" description="Pro residues" evidence="6">
    <location>
        <begin position="544"/>
        <end position="567"/>
    </location>
</feature>
<feature type="compositionally biased region" description="Pro residues" evidence="6">
    <location>
        <begin position="462"/>
        <end position="480"/>
    </location>
</feature>
<comment type="caution">
    <text evidence="8">The sequence shown here is derived from an EMBL/GenBank/DDBJ whole genome shotgun (WGS) entry which is preliminary data.</text>
</comment>
<accession>A0ABS6UU40</accession>
<feature type="region of interest" description="Disordered" evidence="6">
    <location>
        <begin position="458"/>
        <end position="877"/>
    </location>
</feature>
<keyword evidence="2" id="KW-1003">Cell membrane</keyword>
<reference evidence="8 9" key="1">
    <citation type="submission" date="2020-11" db="EMBL/GenBank/DDBJ databases">
        <title>Pseudonocardia abyssalis sp. nov. and Pseudonocardia oceani sp. nov., description and phylogenomic analysis of two novel actinomycetes isolated from the deep Southern Ocean.</title>
        <authorList>
            <person name="Parra J."/>
        </authorList>
    </citation>
    <scope>NUCLEOTIDE SEQUENCE [LARGE SCALE GENOMIC DNA]</scope>
    <source>
        <strain evidence="8 9">KRD-168</strain>
    </source>
</reference>
<organism evidence="8 9">
    <name type="scientific">Pseudonocardia abyssalis</name>
    <dbReference type="NCBI Taxonomy" id="2792008"/>
    <lineage>
        <taxon>Bacteria</taxon>
        <taxon>Bacillati</taxon>
        <taxon>Actinomycetota</taxon>
        <taxon>Actinomycetes</taxon>
        <taxon>Pseudonocardiales</taxon>
        <taxon>Pseudonocardiaceae</taxon>
        <taxon>Pseudonocardia</taxon>
    </lineage>
</organism>
<feature type="compositionally biased region" description="Pro residues" evidence="6">
    <location>
        <begin position="701"/>
        <end position="712"/>
    </location>
</feature>
<evidence type="ECO:0000256" key="1">
    <source>
        <dbReference type="ARBA" id="ARBA00004651"/>
    </source>
</evidence>
<feature type="transmembrane region" description="Helical" evidence="7">
    <location>
        <begin position="326"/>
        <end position="349"/>
    </location>
</feature>
<feature type="compositionally biased region" description="Pro residues" evidence="6">
    <location>
        <begin position="617"/>
        <end position="636"/>
    </location>
</feature>
<evidence type="ECO:0000313" key="9">
    <source>
        <dbReference type="Proteomes" id="UP000694287"/>
    </source>
</evidence>
<evidence type="ECO:0000256" key="4">
    <source>
        <dbReference type="ARBA" id="ARBA00022989"/>
    </source>
</evidence>
<feature type="transmembrane region" description="Helical" evidence="7">
    <location>
        <begin position="282"/>
        <end position="306"/>
    </location>
</feature>
<evidence type="ECO:0000256" key="5">
    <source>
        <dbReference type="ARBA" id="ARBA00023136"/>
    </source>
</evidence>
<protein>
    <recommendedName>
        <fullName evidence="10">Membrane protein involved in the export of O-antigen and teichoic acid</fullName>
    </recommendedName>
</protein>
<sequence>MVKIPAVARRAGWNLGDQMLVSLTNSVLSFMVANSVDAPSFGGFSVAFTVFALVISGSRALATSPLNIRFSDVDAAESHRSAGHATGTALTIGFAAGIGCGIAGLLLSGPASAALLALALVMPIVVVQDSYRYVFFSRGKPSAAALSDGMWTIAQLSAVAALLVLGMESVGLLLLVWGLSALAAVGVGIKQSGTWPDPRKAPAWFREHRDLTGYLFASAATAHGANQGAMLVIAGVGTVQALGSLRGAALILGPTSILSSAALSFAIPEFSRRRKNMTDRQWLIAAAGVSGAVAFLGLCWGAFFLLVPDQVGIFLLDETWQGTSEILFAAVVAQVFACGTIGPVVMLYAIDRASSTLPIQIVLGSLTFLGGVGGVTLAGAQGAQWGFALANLVVIPFWFFRLWRELKKRRDLLDEEAGLDPDPTVDDTTRVASRTPSAAHFMDDISSAQMATMIMPRIEPRAPSPSPRPGPRPTPRPPSPVAAAPSDGEATQAVPTAAGSGVEATEVTHARTPADAEATQATRARPPSPRPVDGPAPDEQAPAQQPPAPPTPQPRPPQVSQPVPQPMPMRSGPAPTRPGPYGPLTTGPGGPPPGPGAPYGRPPGPPGNGPWQQGPGGPRPPAPRPGGPRPFAPQGPGPNGRGPQNPGPHGPGPHGADGAGPGHRGGPGPDRPGAYRPQGPQGPGQQGPGQQGPGQQGRPGPGAPMPPRPTQPGPAQHGPAQHGPAQPGPGQHGPVQGPAQQGPTRAPRPNGDRPAGPRPYPGPPPAPQGGEPGRAPRPTPRDDQGPPRPTGPDPATGRSAPASSNENRGDGSPHNGSGSGNGSGNGRPTNGNGSGRNGDTRPGPGDAAAPQTDRDRVPSPDDGDHPDASRRNGHPRS</sequence>
<feature type="compositionally biased region" description="Gly residues" evidence="6">
    <location>
        <begin position="652"/>
        <end position="668"/>
    </location>
</feature>
<feature type="compositionally biased region" description="Basic and acidic residues" evidence="6">
    <location>
        <begin position="852"/>
        <end position="870"/>
    </location>
</feature>
<dbReference type="Proteomes" id="UP000694287">
    <property type="component" value="Unassembled WGS sequence"/>
</dbReference>
<feature type="compositionally biased region" description="Pro residues" evidence="6">
    <location>
        <begin position="756"/>
        <end position="767"/>
    </location>
</feature>
<feature type="compositionally biased region" description="Acidic residues" evidence="6">
    <location>
        <begin position="416"/>
        <end position="425"/>
    </location>
</feature>
<evidence type="ECO:0000313" key="8">
    <source>
        <dbReference type="EMBL" id="MBW0135707.1"/>
    </source>
</evidence>
<feature type="compositionally biased region" description="Gly residues" evidence="6">
    <location>
        <begin position="681"/>
        <end position="700"/>
    </location>
</feature>
<dbReference type="PANTHER" id="PTHR30250">
    <property type="entry name" value="PST FAMILY PREDICTED COLANIC ACID TRANSPORTER"/>
    <property type="match status" value="1"/>
</dbReference>
<dbReference type="CDD" id="cd13126">
    <property type="entry name" value="MATE_like_11"/>
    <property type="match status" value="1"/>
</dbReference>
<feature type="transmembrane region" description="Helical" evidence="7">
    <location>
        <begin position="211"/>
        <end position="236"/>
    </location>
</feature>
<dbReference type="PANTHER" id="PTHR30250:SF26">
    <property type="entry name" value="PSMA PROTEIN"/>
    <property type="match status" value="1"/>
</dbReference>
<feature type="compositionally biased region" description="Pro residues" evidence="6">
    <location>
        <begin position="589"/>
        <end position="608"/>
    </location>
</feature>
<proteinExistence type="predicted"/>
<keyword evidence="4 7" id="KW-1133">Transmembrane helix</keyword>
<gene>
    <name evidence="8" type="ORF">I4I81_15780</name>
</gene>
<feature type="transmembrane region" description="Helical" evidence="7">
    <location>
        <begin position="361"/>
        <end position="379"/>
    </location>
</feature>
<dbReference type="RefSeq" id="WP_218616142.1">
    <property type="nucleotide sequence ID" value="NZ_JADQDK010000001.1"/>
</dbReference>
<feature type="transmembrane region" description="Helical" evidence="7">
    <location>
        <begin position="41"/>
        <end position="62"/>
    </location>
</feature>
<keyword evidence="9" id="KW-1185">Reference proteome</keyword>
<feature type="transmembrane region" description="Helical" evidence="7">
    <location>
        <begin position="113"/>
        <end position="131"/>
    </location>
</feature>
<evidence type="ECO:0000256" key="7">
    <source>
        <dbReference type="SAM" id="Phobius"/>
    </source>
</evidence>
<dbReference type="EMBL" id="JADQDK010000001">
    <property type="protein sequence ID" value="MBW0135707.1"/>
    <property type="molecule type" value="Genomic_DNA"/>
</dbReference>
<feature type="compositionally biased region" description="Low complexity" evidence="6">
    <location>
        <begin position="713"/>
        <end position="743"/>
    </location>
</feature>
<feature type="transmembrane region" description="Helical" evidence="7">
    <location>
        <begin position="248"/>
        <end position="270"/>
    </location>
</feature>
<evidence type="ECO:0000256" key="6">
    <source>
        <dbReference type="SAM" id="MobiDB-lite"/>
    </source>
</evidence>
<name>A0ABS6UU40_9PSEU</name>
<keyword evidence="5 7" id="KW-0472">Membrane</keyword>
<keyword evidence="3 7" id="KW-0812">Transmembrane</keyword>
<evidence type="ECO:0000256" key="2">
    <source>
        <dbReference type="ARBA" id="ARBA00022475"/>
    </source>
</evidence>
<evidence type="ECO:0000256" key="3">
    <source>
        <dbReference type="ARBA" id="ARBA00022692"/>
    </source>
</evidence>
<comment type="subcellular location">
    <subcellularLocation>
        <location evidence="1">Cell membrane</location>
        <topology evidence="1">Multi-pass membrane protein</topology>
    </subcellularLocation>
</comment>
<dbReference type="InterPro" id="IPR050833">
    <property type="entry name" value="Poly_Biosynth_Transport"/>
</dbReference>
<feature type="transmembrane region" description="Helical" evidence="7">
    <location>
        <begin position="83"/>
        <end position="107"/>
    </location>
</feature>
<evidence type="ECO:0008006" key="10">
    <source>
        <dbReference type="Google" id="ProtNLM"/>
    </source>
</evidence>
<feature type="region of interest" description="Disordered" evidence="6">
    <location>
        <begin position="416"/>
        <end position="437"/>
    </location>
</feature>